<evidence type="ECO:0008006" key="3">
    <source>
        <dbReference type="Google" id="ProtNLM"/>
    </source>
</evidence>
<organism evidence="1 2">
    <name type="scientific">Sphingobacterium kitahiroshimense</name>
    <dbReference type="NCBI Taxonomy" id="470446"/>
    <lineage>
        <taxon>Bacteria</taxon>
        <taxon>Pseudomonadati</taxon>
        <taxon>Bacteroidota</taxon>
        <taxon>Sphingobacteriia</taxon>
        <taxon>Sphingobacteriales</taxon>
        <taxon>Sphingobacteriaceae</taxon>
        <taxon>Sphingobacterium</taxon>
    </lineage>
</organism>
<protein>
    <recommendedName>
        <fullName evidence="3">Transcriptional regulator</fullName>
    </recommendedName>
</protein>
<comment type="caution">
    <text evidence="1">The sequence shown here is derived from an EMBL/GenBank/DDBJ whole genome shotgun (WGS) entry which is preliminary data.</text>
</comment>
<dbReference type="RefSeq" id="WP_346581758.1">
    <property type="nucleotide sequence ID" value="NZ_JBDJLH010000043.1"/>
</dbReference>
<evidence type="ECO:0000313" key="1">
    <source>
        <dbReference type="EMBL" id="MEN5378895.1"/>
    </source>
</evidence>
<sequence>MKNNDRLCIYPKEAAVILGRTEKHTYKIFQSIRDCYGLKANQYVSIRIFADYTGLPEEEIRRLLL</sequence>
<proteinExistence type="predicted"/>
<dbReference type="Proteomes" id="UP001409291">
    <property type="component" value="Unassembled WGS sequence"/>
</dbReference>
<dbReference type="EMBL" id="JBDJNQ010000008">
    <property type="protein sequence ID" value="MEN5378895.1"/>
    <property type="molecule type" value="Genomic_DNA"/>
</dbReference>
<keyword evidence="2" id="KW-1185">Reference proteome</keyword>
<evidence type="ECO:0000313" key="2">
    <source>
        <dbReference type="Proteomes" id="UP001409291"/>
    </source>
</evidence>
<reference evidence="1 2" key="1">
    <citation type="submission" date="2024-04" db="EMBL/GenBank/DDBJ databases">
        <title>WGS of bacteria from Torrens River.</title>
        <authorList>
            <person name="Wyrsch E.R."/>
            <person name="Drigo B."/>
        </authorList>
    </citation>
    <scope>NUCLEOTIDE SEQUENCE [LARGE SCALE GENOMIC DNA]</scope>
    <source>
        <strain evidence="1 2">TWI391</strain>
    </source>
</reference>
<accession>A0ABV0BWF0</accession>
<name>A0ABV0BWF0_9SPHI</name>
<gene>
    <name evidence="1" type="ORF">ABE541_16655</name>
</gene>